<dbReference type="AlphaFoldDB" id="A0A835L9G3"/>
<keyword evidence="4" id="KW-1185">Reference proteome</keyword>
<feature type="region of interest" description="Disordered" evidence="1">
    <location>
        <begin position="194"/>
        <end position="245"/>
    </location>
</feature>
<name>A0A835L9G3_SPOEX</name>
<dbReference type="SMART" id="SM00391">
    <property type="entry name" value="MBD"/>
    <property type="match status" value="1"/>
</dbReference>
<dbReference type="Pfam" id="PF01429">
    <property type="entry name" value="MBD"/>
    <property type="match status" value="1"/>
</dbReference>
<dbReference type="PANTHER" id="PTHR15739">
    <property type="entry name" value="ZINC FINGER PROTEIN"/>
    <property type="match status" value="1"/>
</dbReference>
<dbReference type="InterPro" id="IPR032675">
    <property type="entry name" value="LRR_dom_sf"/>
</dbReference>
<dbReference type="SUPFAM" id="SSF54171">
    <property type="entry name" value="DNA-binding domain"/>
    <property type="match status" value="1"/>
</dbReference>
<reference evidence="3" key="1">
    <citation type="submission" date="2020-08" db="EMBL/GenBank/DDBJ databases">
        <title>Spodoptera exigua strain:BAW_Kor-Di-RS1 Genome sequencing and assembly.</title>
        <authorList>
            <person name="Kim J."/>
            <person name="Nam H.Y."/>
            <person name="Kwon M."/>
            <person name="Choi J.H."/>
            <person name="Cho S.R."/>
            <person name="Kim G.-H."/>
        </authorList>
    </citation>
    <scope>NUCLEOTIDE SEQUENCE</scope>
    <source>
        <strain evidence="3">BAW_Kor-Di-RS1</strain>
        <tissue evidence="3">Whole-body</tissue>
    </source>
</reference>
<dbReference type="InterPro" id="IPR016177">
    <property type="entry name" value="DNA-bd_dom_sf"/>
</dbReference>
<dbReference type="InterPro" id="IPR052283">
    <property type="entry name" value="GenomicStab_NeuMorph_Reg"/>
</dbReference>
<dbReference type="Gene3D" id="3.30.890.10">
    <property type="entry name" value="Methyl-cpg-binding Protein 2, Chain A"/>
    <property type="match status" value="1"/>
</dbReference>
<feature type="compositionally biased region" description="Basic and acidic residues" evidence="1">
    <location>
        <begin position="75"/>
        <end position="92"/>
    </location>
</feature>
<dbReference type="Proteomes" id="UP000648187">
    <property type="component" value="Unassembled WGS sequence"/>
</dbReference>
<dbReference type="Gene3D" id="1.20.1280.50">
    <property type="match status" value="1"/>
</dbReference>
<dbReference type="CDD" id="cd00122">
    <property type="entry name" value="MBD"/>
    <property type="match status" value="1"/>
</dbReference>
<proteinExistence type="predicted"/>
<feature type="compositionally biased region" description="Low complexity" evidence="1">
    <location>
        <begin position="368"/>
        <end position="382"/>
    </location>
</feature>
<dbReference type="Pfam" id="PF12937">
    <property type="entry name" value="F-box-like"/>
    <property type="match status" value="1"/>
</dbReference>
<dbReference type="InterPro" id="IPR001810">
    <property type="entry name" value="F-box_dom"/>
</dbReference>
<dbReference type="Gene3D" id="3.80.10.10">
    <property type="entry name" value="Ribonuclease Inhibitor"/>
    <property type="match status" value="1"/>
</dbReference>
<dbReference type="PROSITE" id="PS50982">
    <property type="entry name" value="MBD"/>
    <property type="match status" value="1"/>
</dbReference>
<feature type="region of interest" description="Disordered" evidence="1">
    <location>
        <begin position="342"/>
        <end position="481"/>
    </location>
</feature>
<accession>A0A835L9G3</accession>
<dbReference type="GO" id="GO:0003677">
    <property type="term" value="F:DNA binding"/>
    <property type="evidence" value="ECO:0007669"/>
    <property type="project" value="InterPro"/>
</dbReference>
<organism evidence="3 4">
    <name type="scientific">Spodoptera exigua</name>
    <name type="common">Beet armyworm</name>
    <name type="synonym">Noctua fulgens</name>
    <dbReference type="NCBI Taxonomy" id="7107"/>
    <lineage>
        <taxon>Eukaryota</taxon>
        <taxon>Metazoa</taxon>
        <taxon>Ecdysozoa</taxon>
        <taxon>Arthropoda</taxon>
        <taxon>Hexapoda</taxon>
        <taxon>Insecta</taxon>
        <taxon>Pterygota</taxon>
        <taxon>Neoptera</taxon>
        <taxon>Endopterygota</taxon>
        <taxon>Lepidoptera</taxon>
        <taxon>Glossata</taxon>
        <taxon>Ditrysia</taxon>
        <taxon>Noctuoidea</taxon>
        <taxon>Noctuidae</taxon>
        <taxon>Amphipyrinae</taxon>
        <taxon>Spodoptera</taxon>
    </lineage>
</organism>
<evidence type="ECO:0000259" key="2">
    <source>
        <dbReference type="PROSITE" id="PS50982"/>
    </source>
</evidence>
<evidence type="ECO:0000313" key="3">
    <source>
        <dbReference type="EMBL" id="KAF9420525.1"/>
    </source>
</evidence>
<dbReference type="PANTHER" id="PTHR15739:SF5">
    <property type="entry name" value="LD23158P"/>
    <property type="match status" value="1"/>
</dbReference>
<evidence type="ECO:0000256" key="1">
    <source>
        <dbReference type="SAM" id="MobiDB-lite"/>
    </source>
</evidence>
<comment type="caution">
    <text evidence="3">The sequence shown here is derived from an EMBL/GenBank/DDBJ whole genome shotgun (WGS) entry which is preliminary data.</text>
</comment>
<feature type="compositionally biased region" description="Low complexity" evidence="1">
    <location>
        <begin position="54"/>
        <end position="65"/>
    </location>
</feature>
<sequence>MKLYLLLPINKLVYRSEMAVSDNTTGDEAKVSNDEQTAAPVAEPEEVVTGAPSEPVAPVVEVPPMMEEDAPEPEIEPKNDEKEEKPEVKMEPLTEEVDLPLDSVHTEVDLKKEELDDVKDEFETFEHNIEEDIKRGIKRRASSAFSDNGDEDFKGFDDIKIEVKTEDYSRVLERLEAEVTEASKDLVPIRTVMAAPARASKRPRKDTDGSRPSSALSSRSDEGGTTDVSAASSPAHRGGRRSTIEMSSPLLRVPLERGWKRELVYRAALDAHSRRNADIYYYTPYGKKLRSTREVAEHLAGTGLTVENFSFFKEPLGVDDPEKEIIRDAKLIRRVDSPIAATVPPTQVEGKRTPKPKAPKGASPEPVTPASTATTTTAAGAANKSPPAKLKVKSMGSRLSNTAAPATPTPPAKQQKKPQPAEQKPQPAQQPATTPSNTDNNNTAAWKKPSDDKRRGRVANGAASPPTATMSPRRRGRQRADDTDHFTAFYNKAQERNYNIFQYLGMRDLAHCARVCKLWRQLSATPALWRHVRMKNSHVSDWGGLCAALKRHGTKRLDLRKMLLPQNDTVFWEQFAEHISTVDTLERIEMCRCPARAVEAVCRGLPGLRALSALAIRDALLDPSPLAELPLLHELRLKSMSGLSLTQDLRHLASLTKLQHLSLTSIKELGWCACDVIGSLEMLESLELGECTFGASFAGVLARLARLRRVRLERGTAACGAPALLRALATRPLLTRLELVNIDVKPGFDDALAACRNVQRLLIIPTYVSQSATTNRQVLSGVLRLAASLTHLMWGVTIELLRVTELFIDQCEQAGEPKRRDVGECIPVLKPVPGCRAAEAAGGAGPPQVEILPLPTLQRLLSQQLPHTKLKLLRIPFHATWRQSLADFQ</sequence>
<dbReference type="InterPro" id="IPR001739">
    <property type="entry name" value="Methyl_CpG_DNA-bd"/>
</dbReference>
<feature type="compositionally biased region" description="Low complexity" evidence="1">
    <location>
        <begin position="417"/>
        <end position="435"/>
    </location>
</feature>
<gene>
    <name evidence="3" type="ORF">HW555_003275</name>
</gene>
<dbReference type="EMBL" id="JACKWZ010000031">
    <property type="protein sequence ID" value="KAF9420525.1"/>
    <property type="molecule type" value="Genomic_DNA"/>
</dbReference>
<feature type="domain" description="MBD" evidence="2">
    <location>
        <begin position="245"/>
        <end position="316"/>
    </location>
</feature>
<dbReference type="SUPFAM" id="SSF52047">
    <property type="entry name" value="RNI-like"/>
    <property type="match status" value="1"/>
</dbReference>
<evidence type="ECO:0000313" key="4">
    <source>
        <dbReference type="Proteomes" id="UP000648187"/>
    </source>
</evidence>
<protein>
    <recommendedName>
        <fullName evidence="2">MBD domain-containing protein</fullName>
    </recommendedName>
</protein>
<feature type="region of interest" description="Disordered" evidence="1">
    <location>
        <begin position="21"/>
        <end position="102"/>
    </location>
</feature>